<organism evidence="1 2">
    <name type="scientific">Ameca splendens</name>
    <dbReference type="NCBI Taxonomy" id="208324"/>
    <lineage>
        <taxon>Eukaryota</taxon>
        <taxon>Metazoa</taxon>
        <taxon>Chordata</taxon>
        <taxon>Craniata</taxon>
        <taxon>Vertebrata</taxon>
        <taxon>Euteleostomi</taxon>
        <taxon>Actinopterygii</taxon>
        <taxon>Neopterygii</taxon>
        <taxon>Teleostei</taxon>
        <taxon>Neoteleostei</taxon>
        <taxon>Acanthomorphata</taxon>
        <taxon>Ovalentaria</taxon>
        <taxon>Atherinomorphae</taxon>
        <taxon>Cyprinodontiformes</taxon>
        <taxon>Goodeidae</taxon>
        <taxon>Ameca</taxon>
    </lineage>
</organism>
<gene>
    <name evidence="1" type="ORF">AMECASPLE_037663</name>
</gene>
<evidence type="ECO:0000313" key="2">
    <source>
        <dbReference type="Proteomes" id="UP001469553"/>
    </source>
</evidence>
<sequence length="161" mass="17526">MGLTGSCPGQQQKGYTQAFTYQNITYVVNSTLNKCFGASMHPPSVGSWHPCVLSRNHPVLYTAFYPALESQAVSCPLIGEVGLPREPFMQEISLNKNEDQNQNKWKRDLVGSTVALQQEGLGFNSWAGIFLHGVCIFSPCMRGFSPGTPASSHSPKTCLLG</sequence>
<accession>A0ABV0ZSR8</accession>
<comment type="caution">
    <text evidence="1">The sequence shown here is derived from an EMBL/GenBank/DDBJ whole genome shotgun (WGS) entry which is preliminary data.</text>
</comment>
<keyword evidence="2" id="KW-1185">Reference proteome</keyword>
<protein>
    <submittedName>
        <fullName evidence="1">Uncharacterized protein</fullName>
    </submittedName>
</protein>
<evidence type="ECO:0000313" key="1">
    <source>
        <dbReference type="EMBL" id="MEQ2309342.1"/>
    </source>
</evidence>
<dbReference type="Proteomes" id="UP001469553">
    <property type="component" value="Unassembled WGS sequence"/>
</dbReference>
<name>A0ABV0ZSR8_9TELE</name>
<reference evidence="1 2" key="1">
    <citation type="submission" date="2021-06" db="EMBL/GenBank/DDBJ databases">
        <authorList>
            <person name="Palmer J.M."/>
        </authorList>
    </citation>
    <scope>NUCLEOTIDE SEQUENCE [LARGE SCALE GENOMIC DNA]</scope>
    <source>
        <strain evidence="1 2">AS_MEX2019</strain>
        <tissue evidence="1">Muscle</tissue>
    </source>
</reference>
<dbReference type="EMBL" id="JAHRIP010072321">
    <property type="protein sequence ID" value="MEQ2309342.1"/>
    <property type="molecule type" value="Genomic_DNA"/>
</dbReference>
<proteinExistence type="predicted"/>